<dbReference type="KEGG" id="rmr:Rmar_1632"/>
<dbReference type="Pfam" id="PF09670">
    <property type="entry name" value="Cas_Cas02710"/>
    <property type="match status" value="1"/>
</dbReference>
<name>D0MJ60_RHOM4</name>
<dbReference type="OrthoDB" id="9770049at2"/>
<sequence>MEAKSVQKILVISVGGSIDPVISSIQKNRPDRIVFVCSDDLETAQGSYRLIPQILEQAGATDCCYEIVRIKEIDDPVVCYTESLRIIEREKEEFAGANLIVDYTGGTKSMSAGLVAAAMDVPGVFLCVMKGLRADLRQVQAGTQRVRLSRTDATYVQRQERLLATLLRRYDYAAAKELIDQLIQTPDLPSEIESRLQRRVILCQAFDLWDKFDHITAKNLLEPYRKDFYEWILFLENIRCSLALLKGEMEATKLTKKMHGFEAVEDLLLNAERRAHQQRFDDAVARLYRAIELTGQLLLKIRYGLDTGNLEVARLPETLQARYAEREAARGKVQLALVEAYTLLAELDEGCRSVWKRWENALKNLLQLRNYSILAHGFKPISQDDYERIRAKSVEFIGEMLRAANVPWPDNWRERQLPVNF</sequence>
<evidence type="ECO:0000313" key="1">
    <source>
        <dbReference type="EMBL" id="ACY48518.1"/>
    </source>
</evidence>
<organism evidence="1 2">
    <name type="scientific">Rhodothermus marinus (strain ATCC 43812 / DSM 4252 / R-10)</name>
    <name type="common">Rhodothermus obamensis</name>
    <dbReference type="NCBI Taxonomy" id="518766"/>
    <lineage>
        <taxon>Bacteria</taxon>
        <taxon>Pseudomonadati</taxon>
        <taxon>Rhodothermota</taxon>
        <taxon>Rhodothermia</taxon>
        <taxon>Rhodothermales</taxon>
        <taxon>Rhodothermaceae</taxon>
        <taxon>Rhodothermus</taxon>
    </lineage>
</organism>
<keyword evidence="2" id="KW-1185">Reference proteome</keyword>
<protein>
    <submittedName>
        <fullName evidence="1">CRISPR-associated protein, TIGR02710 family</fullName>
    </submittedName>
</protein>
<accession>D0MJ60</accession>
<dbReference type="InterPro" id="IPR014082">
    <property type="entry name" value="CRISPR-assoc_prot_Cas02710"/>
</dbReference>
<dbReference type="HOGENOM" id="CLU_045222_0_0_10"/>
<dbReference type="Gene3D" id="3.40.50.10770">
    <property type="entry name" value="Hypothetical protein VC1899 like domain (Restriction endonuclease-like)"/>
    <property type="match status" value="1"/>
</dbReference>
<dbReference type="STRING" id="518766.Rmar_1632"/>
<proteinExistence type="predicted"/>
<dbReference type="AlphaFoldDB" id="D0MJ60"/>
<dbReference type="EMBL" id="CP001807">
    <property type="protein sequence ID" value="ACY48518.1"/>
    <property type="molecule type" value="Genomic_DNA"/>
</dbReference>
<dbReference type="Proteomes" id="UP000002221">
    <property type="component" value="Chromosome"/>
</dbReference>
<dbReference type="NCBIfam" id="TIGR02710">
    <property type="entry name" value="TIGR02710 family CRISPR-associated CARF protein"/>
    <property type="match status" value="1"/>
</dbReference>
<gene>
    <name evidence="1" type="ordered locus">Rmar_1632</name>
</gene>
<dbReference type="eggNOG" id="COG0457">
    <property type="taxonomic scope" value="Bacteria"/>
</dbReference>
<reference evidence="1 2" key="1">
    <citation type="journal article" date="2009" name="Stand. Genomic Sci.">
        <title>Complete genome sequence of Rhodothermus marinus type strain (R-10).</title>
        <authorList>
            <person name="Nolan M."/>
            <person name="Tindall B.J."/>
            <person name="Pomrenke H."/>
            <person name="Lapidus A."/>
            <person name="Copeland A."/>
            <person name="Glavina Del Rio T."/>
            <person name="Lucas S."/>
            <person name="Chen F."/>
            <person name="Tice H."/>
            <person name="Cheng J.F."/>
            <person name="Saunders E."/>
            <person name="Han C."/>
            <person name="Bruce D."/>
            <person name="Goodwin L."/>
            <person name="Chain P."/>
            <person name="Pitluck S."/>
            <person name="Ovchinikova G."/>
            <person name="Pati A."/>
            <person name="Ivanova N."/>
            <person name="Mavromatis K."/>
            <person name="Chen A."/>
            <person name="Palaniappan K."/>
            <person name="Land M."/>
            <person name="Hauser L."/>
            <person name="Chang Y.J."/>
            <person name="Jeffries C.D."/>
            <person name="Brettin T."/>
            <person name="Goker M."/>
            <person name="Bristow J."/>
            <person name="Eisen J.A."/>
            <person name="Markowitz V."/>
            <person name="Hugenholtz P."/>
            <person name="Kyrpides N.C."/>
            <person name="Klenk H.P."/>
            <person name="Detter J.C."/>
        </authorList>
    </citation>
    <scope>NUCLEOTIDE SEQUENCE [LARGE SCALE GENOMIC DNA]</scope>
    <source>
        <strain evidence="2">ATCC 43812 / DSM 4252 / R-10</strain>
    </source>
</reference>
<dbReference type="RefSeq" id="WP_012844129.1">
    <property type="nucleotide sequence ID" value="NC_013501.1"/>
</dbReference>
<evidence type="ECO:0000313" key="2">
    <source>
        <dbReference type="Proteomes" id="UP000002221"/>
    </source>
</evidence>